<feature type="compositionally biased region" description="Basic residues" evidence="24">
    <location>
        <begin position="172"/>
        <end position="185"/>
    </location>
</feature>
<evidence type="ECO:0000256" key="5">
    <source>
        <dbReference type="ARBA" id="ARBA00022703"/>
    </source>
</evidence>
<evidence type="ECO:0000256" key="16">
    <source>
        <dbReference type="ARBA" id="ARBA00057911"/>
    </source>
</evidence>
<evidence type="ECO:0000256" key="13">
    <source>
        <dbReference type="ARBA" id="ARBA00023128"/>
    </source>
</evidence>
<keyword evidence="9" id="KW-0999">Mitochondrion inner membrane</keyword>
<keyword evidence="14" id="KW-0472">Membrane</keyword>
<evidence type="ECO:0000313" key="25">
    <source>
        <dbReference type="EMBL" id="EFB20987.1"/>
    </source>
</evidence>
<dbReference type="InterPro" id="IPR006597">
    <property type="entry name" value="Sel1-like"/>
</dbReference>
<evidence type="ECO:0000256" key="6">
    <source>
        <dbReference type="ARBA" id="ARBA00022737"/>
    </source>
</evidence>
<keyword evidence="12" id="KW-0809">Transit peptide</keyword>
<keyword evidence="11" id="KW-0832">Ubl conjugation</keyword>
<reference evidence="25" key="1">
    <citation type="journal article" date="2010" name="Nature">
        <title>The sequence and de novo assembly of the giant panda genome.</title>
        <authorList>
            <person name="Li R."/>
            <person name="Fan W."/>
            <person name="Tian G."/>
            <person name="Zhu H."/>
            <person name="He L."/>
            <person name="Cai J."/>
            <person name="Huang Q."/>
            <person name="Cai Q."/>
            <person name="Li B."/>
            <person name="Bai Y."/>
            <person name="Zhang Z."/>
            <person name="Zhang Y."/>
            <person name="Wang W."/>
            <person name="Li J."/>
            <person name="Wei F."/>
            <person name="Li H."/>
            <person name="Jian M."/>
            <person name="Li J."/>
            <person name="Zhang Z."/>
            <person name="Nielsen R."/>
            <person name="Li D."/>
            <person name="Gu W."/>
            <person name="Yang Z."/>
            <person name="Xuan Z."/>
            <person name="Ryder O.A."/>
            <person name="Leung F.C."/>
            <person name="Zhou Y."/>
            <person name="Cao J."/>
            <person name="Sun X."/>
            <person name="Fu Y."/>
            <person name="Fang X."/>
            <person name="Guo X."/>
            <person name="Wang B."/>
            <person name="Hou R."/>
            <person name="Shen F."/>
            <person name="Mu B."/>
            <person name="Ni P."/>
            <person name="Lin R."/>
            <person name="Qian W."/>
            <person name="Wang G."/>
            <person name="Yu C."/>
            <person name="Nie W."/>
            <person name="Wang J."/>
            <person name="Wu Z."/>
            <person name="Liang H."/>
            <person name="Min J."/>
            <person name="Wu Q."/>
            <person name="Cheng S."/>
            <person name="Ruan J."/>
            <person name="Wang M."/>
            <person name="Shi Z."/>
            <person name="Wen M."/>
            <person name="Liu B."/>
            <person name="Ren X."/>
            <person name="Zheng H."/>
            <person name="Dong D."/>
            <person name="Cook K."/>
            <person name="Shan G."/>
            <person name="Zhang H."/>
            <person name="Kosiol C."/>
            <person name="Xie X."/>
            <person name="Lu Z."/>
            <person name="Zheng H."/>
            <person name="Li Y."/>
            <person name="Steiner C.C."/>
            <person name="Lam T.T."/>
            <person name="Lin S."/>
            <person name="Zhang Q."/>
            <person name="Li G."/>
            <person name="Tian J."/>
            <person name="Gong T."/>
            <person name="Liu H."/>
            <person name="Zhang D."/>
            <person name="Fang L."/>
            <person name="Ye C."/>
            <person name="Zhang J."/>
            <person name="Hu W."/>
            <person name="Xu A."/>
            <person name="Ren Y."/>
            <person name="Zhang G."/>
            <person name="Bruford M.W."/>
            <person name="Li Q."/>
            <person name="Ma L."/>
            <person name="Guo Y."/>
            <person name="An N."/>
            <person name="Hu Y."/>
            <person name="Zheng Y."/>
            <person name="Shi Y."/>
            <person name="Li Z."/>
            <person name="Liu Q."/>
            <person name="Chen Y."/>
            <person name="Zhao J."/>
            <person name="Qu N."/>
            <person name="Zhao S."/>
            <person name="Tian F."/>
            <person name="Wang X."/>
            <person name="Wang H."/>
            <person name="Xu L."/>
            <person name="Liu X."/>
            <person name="Vinar T."/>
            <person name="Wang Y."/>
            <person name="Lam T.W."/>
            <person name="Yiu S.M."/>
            <person name="Liu S."/>
            <person name="Zhang H."/>
            <person name="Li D."/>
            <person name="Huang Y."/>
            <person name="Wang X."/>
            <person name="Yang G."/>
            <person name="Jiang Z."/>
            <person name="Wang J."/>
            <person name="Qin N."/>
            <person name="Li L."/>
            <person name="Li J."/>
            <person name="Bolund L."/>
            <person name="Kristiansen K."/>
            <person name="Wong G.K."/>
            <person name="Olson M."/>
            <person name="Zhang X."/>
            <person name="Li S."/>
            <person name="Yang H."/>
            <person name="Wang J."/>
            <person name="Wang J."/>
        </authorList>
    </citation>
    <scope>NUCLEOTIDE SEQUENCE [LARGE SCALE GENOMIC DNA]</scope>
</reference>
<comment type="subunit">
    <text evidence="19">Interacts with DAP3.</text>
</comment>
<evidence type="ECO:0000256" key="19">
    <source>
        <dbReference type="ARBA" id="ARBA00062679"/>
    </source>
</evidence>
<evidence type="ECO:0000256" key="11">
    <source>
        <dbReference type="ARBA" id="ARBA00022843"/>
    </source>
</evidence>
<dbReference type="PANTHER" id="PTHR45011:SF1">
    <property type="entry name" value="DAP3-BINDING CELL DEATH ENHANCER 1"/>
    <property type="match status" value="1"/>
</dbReference>
<dbReference type="Pfam" id="PF08238">
    <property type="entry name" value="Sel1"/>
    <property type="match status" value="5"/>
</dbReference>
<evidence type="ECO:0000256" key="24">
    <source>
        <dbReference type="SAM" id="MobiDB-lite"/>
    </source>
</evidence>
<keyword evidence="7" id="KW-0227">DNA damage</keyword>
<evidence type="ECO:0000256" key="1">
    <source>
        <dbReference type="ARBA" id="ARBA00004273"/>
    </source>
</evidence>
<comment type="function">
    <text evidence="17">Protein kinase activator that activates the ISR in response to iron deficiency: iron deficiency impairs mitochondrial import, promoting DELE1 localization at the mitochondrial surface, where it binds and activates EIF2AK1/HRI to trigger the ISR.</text>
</comment>
<evidence type="ECO:0000256" key="15">
    <source>
        <dbReference type="ARBA" id="ARBA00057153"/>
    </source>
</evidence>
<comment type="subunit">
    <text evidence="20">Homooctamer; oligomerization is required to activate EIF2AK1/HRI. Interacts (via TPR repeats) with EIF2AK1/HRI; activating the protein kinase activity of EIF2AK1/HRI, thereby promoting the integrated stress response (ISR).</text>
</comment>
<evidence type="ECO:0000256" key="10">
    <source>
        <dbReference type="ARBA" id="ARBA00022803"/>
    </source>
</evidence>
<dbReference type="GO" id="GO:0006974">
    <property type="term" value="P:DNA damage response"/>
    <property type="evidence" value="ECO:0007669"/>
    <property type="project" value="UniProtKB-KW"/>
</dbReference>
<dbReference type="AlphaFoldDB" id="D2GUL6"/>
<keyword evidence="10" id="KW-0802">TPR repeat</keyword>
<evidence type="ECO:0000256" key="9">
    <source>
        <dbReference type="ARBA" id="ARBA00022792"/>
    </source>
</evidence>
<keyword evidence="8" id="KW-1000">Mitochondrion outer membrane</keyword>
<organism evidence="25">
    <name type="scientific">Ailuropoda melanoleuca</name>
    <name type="common">Giant panda</name>
    <dbReference type="NCBI Taxonomy" id="9646"/>
    <lineage>
        <taxon>Eukaryota</taxon>
        <taxon>Metazoa</taxon>
        <taxon>Chordata</taxon>
        <taxon>Craniata</taxon>
        <taxon>Vertebrata</taxon>
        <taxon>Euteleostomi</taxon>
        <taxon>Mammalia</taxon>
        <taxon>Eutheria</taxon>
        <taxon>Laurasiatheria</taxon>
        <taxon>Carnivora</taxon>
        <taxon>Caniformia</taxon>
        <taxon>Ursidae</taxon>
        <taxon>Ailuropoda</taxon>
    </lineage>
</organism>
<dbReference type="GO" id="GO:0005743">
    <property type="term" value="C:mitochondrial inner membrane"/>
    <property type="evidence" value="ECO:0007669"/>
    <property type="project" value="UniProtKB-SubCell"/>
</dbReference>
<dbReference type="PANTHER" id="PTHR45011">
    <property type="entry name" value="DAP3-BINDING CELL DEATH ENHANCER 1"/>
    <property type="match status" value="1"/>
</dbReference>
<name>D2GUL6_AILME</name>
<comment type="subcellular location">
    <subcellularLocation>
        <location evidence="3">Cytoplasm</location>
        <location evidence="3">Cytosol</location>
    </subcellularLocation>
    <subcellularLocation>
        <location evidence="1">Mitochondrion inner membrane</location>
    </subcellularLocation>
    <subcellularLocation>
        <location evidence="2">Mitochondrion outer membrane</location>
    </subcellularLocation>
</comment>
<dbReference type="GO" id="GO:0005741">
    <property type="term" value="C:mitochondrial outer membrane"/>
    <property type="evidence" value="ECO:0007669"/>
    <property type="project" value="UniProtKB-SubCell"/>
</dbReference>
<dbReference type="Gene3D" id="1.25.40.10">
    <property type="entry name" value="Tetratricopeptide repeat domain"/>
    <property type="match status" value="1"/>
</dbReference>
<dbReference type="SMART" id="SM00671">
    <property type="entry name" value="SEL1"/>
    <property type="match status" value="5"/>
</dbReference>
<keyword evidence="13" id="KW-0496">Mitochondrion</keyword>
<protein>
    <recommendedName>
        <fullName evidence="21">DAP3-binding cell death enhancer 1</fullName>
    </recommendedName>
    <alternativeName>
        <fullName evidence="23">DAP3-binding cell death enhancer 1, long form</fullName>
    </alternativeName>
    <alternativeName>
        <fullName evidence="22">Death ligand signal enhancer</fullName>
    </alternativeName>
</protein>
<dbReference type="InParanoid" id="D2GUL6"/>
<evidence type="ECO:0000256" key="7">
    <source>
        <dbReference type="ARBA" id="ARBA00022763"/>
    </source>
</evidence>
<dbReference type="GO" id="GO:0005829">
    <property type="term" value="C:cytosol"/>
    <property type="evidence" value="ECO:0007669"/>
    <property type="project" value="UniProtKB-SubCell"/>
</dbReference>
<evidence type="ECO:0000256" key="14">
    <source>
        <dbReference type="ARBA" id="ARBA00023136"/>
    </source>
</evidence>
<dbReference type="InterPro" id="IPR052748">
    <property type="entry name" value="ISR_Activator"/>
</dbReference>
<evidence type="ECO:0000256" key="23">
    <source>
        <dbReference type="ARBA" id="ARBA00083347"/>
    </source>
</evidence>
<feature type="region of interest" description="Disordered" evidence="24">
    <location>
        <begin position="266"/>
        <end position="318"/>
    </location>
</feature>
<keyword evidence="5" id="KW-0053">Apoptosis</keyword>
<comment type="similarity">
    <text evidence="18">Belongs to the DELE1 family.</text>
</comment>
<evidence type="ECO:0000256" key="21">
    <source>
        <dbReference type="ARBA" id="ARBA00073284"/>
    </source>
</evidence>
<feature type="compositionally biased region" description="Polar residues" evidence="24">
    <location>
        <begin position="419"/>
        <end position="430"/>
    </location>
</feature>
<evidence type="ECO:0000256" key="12">
    <source>
        <dbReference type="ARBA" id="ARBA00022946"/>
    </source>
</evidence>
<dbReference type="InterPro" id="IPR011990">
    <property type="entry name" value="TPR-like_helical_dom_sf"/>
</dbReference>
<comment type="function">
    <text evidence="15">Protein kinase activator that acts as a key activator of the integrated stress response (ISR) following various stresses, such as iron deficiency, mitochondrial stress or mitochondrial DNA breaks. Detects impaired protein import and processing in mitochondria, activating the ISR. May also required for the induction of death receptor-mediated apoptosis through the regulation of caspase activation.</text>
</comment>
<feature type="compositionally biased region" description="Polar residues" evidence="24">
    <location>
        <begin position="275"/>
        <end position="290"/>
    </location>
</feature>
<evidence type="ECO:0000256" key="8">
    <source>
        <dbReference type="ARBA" id="ARBA00022787"/>
    </source>
</evidence>
<evidence type="ECO:0000256" key="18">
    <source>
        <dbReference type="ARBA" id="ARBA00061378"/>
    </source>
</evidence>
<dbReference type="FunFam" id="1.25.40.10:FF:000267">
    <property type="entry name" value="DAP3 binding cell death enhancer 1"/>
    <property type="match status" value="1"/>
</dbReference>
<feature type="region of interest" description="Disordered" evidence="24">
    <location>
        <begin position="394"/>
        <end position="478"/>
    </location>
</feature>
<evidence type="ECO:0000256" key="3">
    <source>
        <dbReference type="ARBA" id="ARBA00004514"/>
    </source>
</evidence>
<dbReference type="GO" id="GO:0008625">
    <property type="term" value="P:extrinsic apoptotic signaling pathway via death domain receptors"/>
    <property type="evidence" value="ECO:0007669"/>
    <property type="project" value="TreeGrafter"/>
</dbReference>
<gene>
    <name evidence="25" type="ORF">PANDA_000344</name>
</gene>
<evidence type="ECO:0000256" key="2">
    <source>
        <dbReference type="ARBA" id="ARBA00004294"/>
    </source>
</evidence>
<accession>D2GUL6</accession>
<feature type="region of interest" description="Disordered" evidence="24">
    <location>
        <begin position="129"/>
        <end position="206"/>
    </location>
</feature>
<evidence type="ECO:0000256" key="17">
    <source>
        <dbReference type="ARBA" id="ARBA00059730"/>
    </source>
</evidence>
<evidence type="ECO:0000256" key="22">
    <source>
        <dbReference type="ARBA" id="ARBA00082216"/>
    </source>
</evidence>
<keyword evidence="6" id="KW-0677">Repeat</keyword>
<keyword evidence="4" id="KW-0963">Cytoplasm</keyword>
<evidence type="ECO:0000256" key="20">
    <source>
        <dbReference type="ARBA" id="ARBA00064772"/>
    </source>
</evidence>
<dbReference type="SUPFAM" id="SSF81901">
    <property type="entry name" value="HCP-like"/>
    <property type="match status" value="1"/>
</dbReference>
<comment type="function">
    <text evidence="16">Protein kinase activator generated by protein cleavage in response to mitochondrial stress, which accumulates in the cytosol and specifically binds to and activates the protein kinase activity of EIF2AK1/HRI. It thereby activates the integrated stress response (ISR): EIF2AK1/HRI activation promotes eIF-2-alpha (EIF2S1) phosphorylation, leading to a decrease in global protein synthesis and the induction of selected genes, including the transcription factor ATF4, the master transcriptional regulator of the ISR. Also acts as an activator of PRKN-independent mitophagy: activates the protein kinase activity of EIF2AK1/HRI in response to mitochondrial damage, promoting eIF-2-alpha (EIF2S1) phosphorylation, leading to mitochondrial localization of EIF2S1 followed by induction of mitophagy.</text>
</comment>
<dbReference type="EMBL" id="GL192344">
    <property type="protein sequence ID" value="EFB20987.1"/>
    <property type="molecule type" value="Genomic_DNA"/>
</dbReference>
<evidence type="ECO:0000256" key="4">
    <source>
        <dbReference type="ARBA" id="ARBA00022490"/>
    </source>
</evidence>
<proteinExistence type="inferred from homology"/>
<sequence>MNHSCLDPPTCLCCSTPVLCTYSSVLWLLGQMPDFLKEIPYSSQQRNQERIMVYNFRGGKRTPEKYPRPGRYGEKGVSGSKGLYVVIQGPELSPKKGGPMFSGSFSHTLTGFGLGGLTRLTCHLLQDHHSKMSPQDHHWKKKTMEKKTKVGPSLEQEEEEEDKNNNNDEKKKKGNKKKEKKKGNKKKEEEEEKEGGGGKRKKRRKKRSFLMQSLLQKYELLVTFWKNNKLLEAGPISPSFTTRSPAFEKHLDIECPQQIEALPRRLGPGLRGVTPKSTNPDGPQAASSNLVVPVPSFDRSGPHGSGPGTNRGPRSHGWKDAFQWMSTRVSPNTLWDAISWGTLAVLALQLAKQIHFQSSLPAGPRQAGHCSWHSPLDHFLSSPWWHPRSSLRRHILPSPDGPAPRYTGPREPRLDQEELSTQPENLSSHGSLRASGLQGPSEEDPGDLSFLPTSGSFPYRAKPAQPQPTVDKQEQDKSKTLSLEEAVTSIQQLFQLTVSIAFNFLGTENMRNGDYTAAFSYFQKAADHGYSKAQYNVGLCHEHGRGTPRDLGKAALSYQLAASQGHSLAQYRYARCLLQGPASAGGPKQQRAVSMLKQAADSGLREAQAFLGVLFTKEPHLDEQKAVKYFWLAANNGDSQSRYHLGICYEKGLGVQRNLGEAVRCYQQSAALGNEPAQERLRTLFSMEATRKDLLTSALKKVACGFSERYHNLSPRAEARYPLSFPENLKHLPQHSKEESV</sequence>